<reference evidence="2 3" key="1">
    <citation type="submission" date="2016-02" db="EMBL/GenBank/DDBJ databases">
        <title>Biosynthesis of antibiotic leucinostatins and their inhibition on Phytophthora in bio-control Purpureocillium lilacinum.</title>
        <authorList>
            <person name="Wang G."/>
            <person name="Liu Z."/>
            <person name="Lin R."/>
            <person name="Li E."/>
            <person name="Mao Z."/>
            <person name="Ling J."/>
            <person name="Yin W."/>
            <person name="Xie B."/>
        </authorList>
    </citation>
    <scope>NUCLEOTIDE SEQUENCE [LARGE SCALE GENOMIC DNA]</scope>
    <source>
        <strain evidence="2">PLFJ-1</strain>
    </source>
</reference>
<accession>A0A179HR23</accession>
<protein>
    <submittedName>
        <fullName evidence="2">Uncharacterized protein</fullName>
    </submittedName>
</protein>
<evidence type="ECO:0000313" key="2">
    <source>
        <dbReference type="EMBL" id="OAQ92332.1"/>
    </source>
</evidence>
<dbReference type="Proteomes" id="UP000078340">
    <property type="component" value="Unassembled WGS sequence"/>
</dbReference>
<name>A0A179HR23_PURLI</name>
<proteinExistence type="predicted"/>
<organism evidence="2 3">
    <name type="scientific">Purpureocillium lilacinum</name>
    <name type="common">Paecilomyces lilacinus</name>
    <dbReference type="NCBI Taxonomy" id="33203"/>
    <lineage>
        <taxon>Eukaryota</taxon>
        <taxon>Fungi</taxon>
        <taxon>Dikarya</taxon>
        <taxon>Ascomycota</taxon>
        <taxon>Pezizomycotina</taxon>
        <taxon>Sordariomycetes</taxon>
        <taxon>Hypocreomycetidae</taxon>
        <taxon>Hypocreales</taxon>
        <taxon>Ophiocordycipitaceae</taxon>
        <taxon>Purpureocillium</taxon>
    </lineage>
</organism>
<evidence type="ECO:0000256" key="1">
    <source>
        <dbReference type="SAM" id="MobiDB-lite"/>
    </source>
</evidence>
<comment type="caution">
    <text evidence="2">The sequence shown here is derived from an EMBL/GenBank/DDBJ whole genome shotgun (WGS) entry which is preliminary data.</text>
</comment>
<feature type="region of interest" description="Disordered" evidence="1">
    <location>
        <begin position="82"/>
        <end position="107"/>
    </location>
</feature>
<dbReference type="AlphaFoldDB" id="A0A179HR23"/>
<dbReference type="EMBL" id="LSBI01000003">
    <property type="protein sequence ID" value="OAQ92332.1"/>
    <property type="molecule type" value="Genomic_DNA"/>
</dbReference>
<evidence type="ECO:0000313" key="3">
    <source>
        <dbReference type="Proteomes" id="UP000078340"/>
    </source>
</evidence>
<feature type="compositionally biased region" description="Basic residues" evidence="1">
    <location>
        <begin position="18"/>
        <end position="48"/>
    </location>
</feature>
<feature type="region of interest" description="Disordered" evidence="1">
    <location>
        <begin position="18"/>
        <end position="60"/>
    </location>
</feature>
<sequence length="213" mass="22239">MEPLCPHARGTVRLARARRGGRMGRGGLKRRARGHTLRSRAGSTRRGRLSVDGGGGPCLGARGGMRDQTCWVRVMQSIALGARGLSSRPPSPPSGGLEGDQEQSSVATDLSEAIRMAPLGCHAWLVCWGPVPRRGGEKLGRACMAGAQAPMAPIVVMGVDFARAKSLVAGCEGRGKARWGAAPAHRVERAAGTTRAGRRPSQAQPAPGSSRLL</sequence>
<gene>
    <name evidence="2" type="ORF">VFPFJ_04072</name>
</gene>
<feature type="region of interest" description="Disordered" evidence="1">
    <location>
        <begin position="179"/>
        <end position="213"/>
    </location>
</feature>